<protein>
    <recommendedName>
        <fullName evidence="3">Bacterial transcription activator effector binding domain-containing protein</fullName>
    </recommendedName>
</protein>
<comment type="caution">
    <text evidence="1">The sequence shown here is derived from an EMBL/GenBank/DDBJ whole genome shotgun (WGS) entry which is preliminary data.</text>
</comment>
<dbReference type="RefSeq" id="WP_076123797.1">
    <property type="nucleotide sequence ID" value="NZ_DALZAY010000016.1"/>
</dbReference>
<dbReference type="Gene3D" id="3.20.80.10">
    <property type="entry name" value="Regulatory factor, effector binding domain"/>
    <property type="match status" value="1"/>
</dbReference>
<evidence type="ECO:0000313" key="1">
    <source>
        <dbReference type="EMBL" id="OMD19384.1"/>
    </source>
</evidence>
<dbReference type="Proteomes" id="UP000187158">
    <property type="component" value="Unassembled WGS sequence"/>
</dbReference>
<name>A0ABX3GJV8_9BACL</name>
<gene>
    <name evidence="1" type="ORF">BSO21_25700</name>
</gene>
<evidence type="ECO:0008006" key="3">
    <source>
        <dbReference type="Google" id="ProtNLM"/>
    </source>
</evidence>
<keyword evidence="2" id="KW-1185">Reference proteome</keyword>
<evidence type="ECO:0000313" key="2">
    <source>
        <dbReference type="Proteomes" id="UP000187158"/>
    </source>
</evidence>
<reference evidence="1 2" key="1">
    <citation type="submission" date="2016-11" db="EMBL/GenBank/DDBJ databases">
        <title>Paenibacillus species isolates.</title>
        <authorList>
            <person name="Beno S.M."/>
        </authorList>
    </citation>
    <scope>NUCLEOTIDE SEQUENCE [LARGE SCALE GENOMIC DNA]</scope>
    <source>
        <strain evidence="1 2">FSL H7-0433</strain>
    </source>
</reference>
<organism evidence="1 2">
    <name type="scientific">Paenibacillus odorifer</name>
    <dbReference type="NCBI Taxonomy" id="189426"/>
    <lineage>
        <taxon>Bacteria</taxon>
        <taxon>Bacillati</taxon>
        <taxon>Bacillota</taxon>
        <taxon>Bacilli</taxon>
        <taxon>Bacillales</taxon>
        <taxon>Paenibacillaceae</taxon>
        <taxon>Paenibacillus</taxon>
    </lineage>
</organism>
<sequence length="156" mass="17959">MELYKINEKQTFQYFNLVSYRNTIPSSCLHHKLNEFILSLNNYNLQKNGPLITSTHSVSRNNGIEMVDFEIMVPVKGEIKKNPPFIYKQEFKLINAICLMYEGKMNGINSAYEFLVKYISQNNLHQITSAYNINLSEGTSENIKIDICIGINPSLL</sequence>
<dbReference type="InterPro" id="IPR011256">
    <property type="entry name" value="Reg_factor_effector_dom_sf"/>
</dbReference>
<dbReference type="EMBL" id="MPVP01000243">
    <property type="protein sequence ID" value="OMD19384.1"/>
    <property type="molecule type" value="Genomic_DNA"/>
</dbReference>
<proteinExistence type="predicted"/>
<dbReference type="SUPFAM" id="SSF55136">
    <property type="entry name" value="Probable bacterial effector-binding domain"/>
    <property type="match status" value="1"/>
</dbReference>
<accession>A0ABX3GJV8</accession>